<dbReference type="GO" id="GO:0005524">
    <property type="term" value="F:ATP binding"/>
    <property type="evidence" value="ECO:0007669"/>
    <property type="project" value="InterPro"/>
</dbReference>
<proteinExistence type="predicted"/>
<feature type="domain" description="Mur ligase central" evidence="1">
    <location>
        <begin position="32"/>
        <end position="207"/>
    </location>
</feature>
<dbReference type="InterPro" id="IPR013221">
    <property type="entry name" value="Mur_ligase_cen"/>
</dbReference>
<dbReference type="Gene3D" id="3.40.1190.10">
    <property type="entry name" value="Mur-like, catalytic domain"/>
    <property type="match status" value="1"/>
</dbReference>
<evidence type="ECO:0000313" key="3">
    <source>
        <dbReference type="EMBL" id="KKN55655.1"/>
    </source>
</evidence>
<accession>A0A0F9RGM0</accession>
<evidence type="ECO:0000259" key="2">
    <source>
        <dbReference type="Pfam" id="PF13708"/>
    </source>
</evidence>
<comment type="caution">
    <text evidence="3">The sequence shown here is derived from an EMBL/GenBank/DDBJ whole genome shotgun (WGS) entry which is preliminary data.</text>
</comment>
<dbReference type="EMBL" id="LAZR01000875">
    <property type="protein sequence ID" value="KKN55655.1"/>
    <property type="molecule type" value="Genomic_DNA"/>
</dbReference>
<dbReference type="PANTHER" id="PTHR23135">
    <property type="entry name" value="MUR LIGASE FAMILY MEMBER"/>
    <property type="match status" value="1"/>
</dbReference>
<evidence type="ECO:0000259" key="1">
    <source>
        <dbReference type="Pfam" id="PF08245"/>
    </source>
</evidence>
<dbReference type="Pfam" id="PF08245">
    <property type="entry name" value="Mur_ligase_M"/>
    <property type="match status" value="1"/>
</dbReference>
<organism evidence="3">
    <name type="scientific">marine sediment metagenome</name>
    <dbReference type="NCBI Taxonomy" id="412755"/>
    <lineage>
        <taxon>unclassified sequences</taxon>
        <taxon>metagenomes</taxon>
        <taxon>ecological metagenomes</taxon>
    </lineage>
</organism>
<dbReference type="GO" id="GO:0016881">
    <property type="term" value="F:acid-amino acid ligase activity"/>
    <property type="evidence" value="ECO:0007669"/>
    <property type="project" value="InterPro"/>
</dbReference>
<dbReference type="AlphaFoldDB" id="A0A0F9RGM0"/>
<dbReference type="SUPFAM" id="SSF53623">
    <property type="entry name" value="MurD-like peptide ligases, catalytic domain"/>
    <property type="match status" value="1"/>
</dbReference>
<gene>
    <name evidence="3" type="ORF">LCGC14_0579570</name>
</gene>
<evidence type="ECO:0008006" key="4">
    <source>
        <dbReference type="Google" id="ProtNLM"/>
    </source>
</evidence>
<name>A0A0F9RGM0_9ZZZZ</name>
<feature type="domain" description="DUF4942" evidence="2">
    <location>
        <begin position="211"/>
        <end position="378"/>
    </location>
</feature>
<sequence length="423" mass="49916">MNMLRSFYHTVLAWTGSIRYRRPSRRLFVVGVTGTKGKSTVIELMNVIFEAAGERTALLSTVRQKIGTETEPNEWSNTMPGRWRLQRFLHRAATERCTYAFVEVTSQGTTQHRHRFIDWDVAVFLNLHPEHIEAHGSFEKYREAKLNFFRSLKHSKKSRQYFLINRDDQDSMLFYEVAKRVRSGEVIWFSKNDVFKMVEGLRATYHQEWLRADFNVENVYAVVLWVIKNANKYINEQLIEMFKDLSEPECVKNYKSNLKTWEKNGWRYQKNHTKYTLEYRIITQKYTAIKKKDSWGYEYTNNLSKNCHIFINDVLTIANNLGFVTQGTSFDRYWESNNKVMFYTAGGKELVEVKAFMNGNLHFKFNQEFIKALNVEASRLLGWIRSPQEAVNEMELDVDFVKSHFETNALFGIKDGQKLLEGH</sequence>
<dbReference type="PANTHER" id="PTHR23135:SF4">
    <property type="entry name" value="UDP-N-ACETYLMURAMOYL-L-ALANYL-D-GLUTAMATE--2,6-DIAMINOPIMELATE LIGASE MURE HOMOLOG, CHLOROPLASTIC"/>
    <property type="match status" value="1"/>
</dbReference>
<dbReference type="Pfam" id="PF13708">
    <property type="entry name" value="DUF4942"/>
    <property type="match status" value="1"/>
</dbReference>
<dbReference type="InterPro" id="IPR031339">
    <property type="entry name" value="DUF4942"/>
</dbReference>
<dbReference type="InterPro" id="IPR036565">
    <property type="entry name" value="Mur-like_cat_sf"/>
</dbReference>
<reference evidence="3" key="1">
    <citation type="journal article" date="2015" name="Nature">
        <title>Complex archaea that bridge the gap between prokaryotes and eukaryotes.</title>
        <authorList>
            <person name="Spang A."/>
            <person name="Saw J.H."/>
            <person name="Jorgensen S.L."/>
            <person name="Zaremba-Niedzwiedzka K."/>
            <person name="Martijn J."/>
            <person name="Lind A.E."/>
            <person name="van Eijk R."/>
            <person name="Schleper C."/>
            <person name="Guy L."/>
            <person name="Ettema T.J."/>
        </authorList>
    </citation>
    <scope>NUCLEOTIDE SEQUENCE</scope>
</reference>
<protein>
    <recommendedName>
        <fullName evidence="4">Mur ligase central domain-containing protein</fullName>
    </recommendedName>
</protein>